<dbReference type="Proteomes" id="UP000054304">
    <property type="component" value="Unassembled WGS sequence"/>
</dbReference>
<accession>A0A0C7N709</accession>
<name>A0A0C7N709_9SACH</name>
<sequence>METGTARLAPGSAFDKMILNRKNTGEGTRGKESDSVVNAAKNVDTTRLMGRRGKFTRSLKKAKRFLDVGFGSPSIRAGDDNTKECPQELNHTGFLSLLSRNHLNSTRGWLSIRSKPASDEKENTASEPHGLEKKDDSGPRDLKSKNVPSVLAEKELDIFNYLSPEEVEKGELFMTLGSPACGPFDKNLKTLYLVAMRESIEQNGKLINDLKSQLEDRQKSFHYGDHIAFLKHLQSLLQYETGFLQEIYYRYDLLLQENDSLREILISRKNTGILKLNER</sequence>
<evidence type="ECO:0000313" key="3">
    <source>
        <dbReference type="Proteomes" id="UP000054304"/>
    </source>
</evidence>
<keyword evidence="3" id="KW-1185">Reference proteome</keyword>
<feature type="region of interest" description="Disordered" evidence="1">
    <location>
        <begin position="114"/>
        <end position="146"/>
    </location>
</feature>
<proteinExistence type="predicted"/>
<organism evidence="2 3">
    <name type="scientific">Lachancea lanzarotensis</name>
    <dbReference type="NCBI Taxonomy" id="1245769"/>
    <lineage>
        <taxon>Eukaryota</taxon>
        <taxon>Fungi</taxon>
        <taxon>Dikarya</taxon>
        <taxon>Ascomycota</taxon>
        <taxon>Saccharomycotina</taxon>
        <taxon>Saccharomycetes</taxon>
        <taxon>Saccharomycetales</taxon>
        <taxon>Saccharomycetaceae</taxon>
        <taxon>Lachancea</taxon>
    </lineage>
</organism>
<dbReference type="RefSeq" id="XP_022628558.1">
    <property type="nucleotide sequence ID" value="XM_022772212.1"/>
</dbReference>
<reference evidence="2 3" key="1">
    <citation type="submission" date="2014-12" db="EMBL/GenBank/DDBJ databases">
        <authorList>
            <person name="Neuveglise Cecile"/>
        </authorList>
    </citation>
    <scope>NUCLEOTIDE SEQUENCE [LARGE SCALE GENOMIC DNA]</scope>
    <source>
        <strain evidence="2 3">CBS 12615</strain>
    </source>
</reference>
<evidence type="ECO:0000256" key="1">
    <source>
        <dbReference type="SAM" id="MobiDB-lite"/>
    </source>
</evidence>
<feature type="compositionally biased region" description="Basic and acidic residues" evidence="1">
    <location>
        <begin position="116"/>
        <end position="144"/>
    </location>
</feature>
<protein>
    <submittedName>
        <fullName evidence="2">LALA0S05e03246g1_1</fullName>
    </submittedName>
</protein>
<gene>
    <name evidence="2" type="ORF">LALA0_S05e03246g</name>
</gene>
<dbReference type="OrthoDB" id="4035922at2759"/>
<dbReference type="HOGENOM" id="CLU_997723_0_0_1"/>
<dbReference type="EMBL" id="LN736364">
    <property type="protein sequence ID" value="CEP62332.1"/>
    <property type="molecule type" value="Genomic_DNA"/>
</dbReference>
<dbReference type="AlphaFoldDB" id="A0A0C7N709"/>
<dbReference type="GeneID" id="34685798"/>
<evidence type="ECO:0000313" key="2">
    <source>
        <dbReference type="EMBL" id="CEP62332.1"/>
    </source>
</evidence>